<dbReference type="PANTHER" id="PTHR47313">
    <property type="entry name" value="RIBOSOMAL RNA LARGE SUBUNIT METHYLTRANSFERASE K/L"/>
    <property type="match status" value="1"/>
</dbReference>
<feature type="domain" description="THUMP" evidence="4">
    <location>
        <begin position="46"/>
        <end position="157"/>
    </location>
</feature>
<dbReference type="Gene3D" id="3.40.50.150">
    <property type="entry name" value="Vaccinia Virus protein VP39"/>
    <property type="match status" value="1"/>
</dbReference>
<dbReference type="CDD" id="cd11715">
    <property type="entry name" value="THUMP_AdoMetMT"/>
    <property type="match status" value="1"/>
</dbReference>
<dbReference type="InterPro" id="IPR054170">
    <property type="entry name" value="RlmL_1st"/>
</dbReference>
<accession>A0A841RCE6</accession>
<dbReference type="SMART" id="SM00981">
    <property type="entry name" value="THUMP"/>
    <property type="match status" value="1"/>
</dbReference>
<dbReference type="InterPro" id="IPR004114">
    <property type="entry name" value="THUMP_dom"/>
</dbReference>
<dbReference type="Pfam" id="PF01170">
    <property type="entry name" value="UPF0020"/>
    <property type="match status" value="1"/>
</dbReference>
<dbReference type="PANTHER" id="PTHR47313:SF1">
    <property type="entry name" value="RIBOSOMAL RNA LARGE SUBUNIT METHYLTRANSFERASE K_L"/>
    <property type="match status" value="1"/>
</dbReference>
<dbReference type="PROSITE" id="PS00092">
    <property type="entry name" value="N6_MTASE"/>
    <property type="match status" value="1"/>
</dbReference>
<evidence type="ECO:0000256" key="1">
    <source>
        <dbReference type="ARBA" id="ARBA00022603"/>
    </source>
</evidence>
<evidence type="ECO:0000256" key="3">
    <source>
        <dbReference type="PROSITE-ProRule" id="PRU00529"/>
    </source>
</evidence>
<dbReference type="GO" id="GO:0070043">
    <property type="term" value="F:rRNA (guanine-N7-)-methyltransferase activity"/>
    <property type="evidence" value="ECO:0007669"/>
    <property type="project" value="TreeGrafter"/>
</dbReference>
<dbReference type="InterPro" id="IPR029063">
    <property type="entry name" value="SAM-dependent_MTases_sf"/>
</dbReference>
<keyword evidence="2 5" id="KW-0808">Transferase</keyword>
<keyword evidence="1 5" id="KW-0489">Methyltransferase</keyword>
<protein>
    <submittedName>
        <fullName evidence="5">Putative N6-adenine-specific DNA methylase</fullName>
        <ecNumber evidence="5">2.1.1.-</ecNumber>
    </submittedName>
</protein>
<dbReference type="SUPFAM" id="SSF53335">
    <property type="entry name" value="S-adenosyl-L-methionine-dependent methyltransferases"/>
    <property type="match status" value="1"/>
</dbReference>
<gene>
    <name evidence="5" type="ORF">GGQ92_000377</name>
</gene>
<dbReference type="EC" id="2.1.1.-" evidence="5"/>
<dbReference type="GO" id="GO:0008990">
    <property type="term" value="F:rRNA (guanine-N2-)-methyltransferase activity"/>
    <property type="evidence" value="ECO:0007669"/>
    <property type="project" value="TreeGrafter"/>
</dbReference>
<dbReference type="AlphaFoldDB" id="A0A841RCE6"/>
<evidence type="ECO:0000313" key="5">
    <source>
        <dbReference type="EMBL" id="MBB6511610.1"/>
    </source>
</evidence>
<dbReference type="CDD" id="cd02440">
    <property type="entry name" value="AdoMet_MTases"/>
    <property type="match status" value="1"/>
</dbReference>
<dbReference type="PROSITE" id="PS51165">
    <property type="entry name" value="THUMP"/>
    <property type="match status" value="1"/>
</dbReference>
<name>A0A841RCE6_9BACI</name>
<organism evidence="5 6">
    <name type="scientific">Gracilibacillus halotolerans</name>
    <dbReference type="NCBI Taxonomy" id="74386"/>
    <lineage>
        <taxon>Bacteria</taxon>
        <taxon>Bacillati</taxon>
        <taxon>Bacillota</taxon>
        <taxon>Bacilli</taxon>
        <taxon>Bacillales</taxon>
        <taxon>Bacillaceae</taxon>
        <taxon>Gracilibacillus</taxon>
    </lineage>
</organism>
<dbReference type="RefSeq" id="WP_184243994.1">
    <property type="nucleotide sequence ID" value="NZ_BAAACU010000022.1"/>
</dbReference>
<proteinExistence type="predicted"/>
<dbReference type="Proteomes" id="UP000572212">
    <property type="component" value="Unassembled WGS sequence"/>
</dbReference>
<evidence type="ECO:0000259" key="4">
    <source>
        <dbReference type="PROSITE" id="PS51165"/>
    </source>
</evidence>
<dbReference type="Gene3D" id="3.30.2130.30">
    <property type="match status" value="1"/>
</dbReference>
<keyword evidence="3" id="KW-0694">RNA-binding</keyword>
<dbReference type="InterPro" id="IPR002052">
    <property type="entry name" value="DNA_methylase_N6_adenine_CS"/>
</dbReference>
<dbReference type="Pfam" id="PF22020">
    <property type="entry name" value="RlmL_1st"/>
    <property type="match status" value="1"/>
</dbReference>
<evidence type="ECO:0000256" key="2">
    <source>
        <dbReference type="ARBA" id="ARBA00022679"/>
    </source>
</evidence>
<keyword evidence="6" id="KW-1185">Reference proteome</keyword>
<dbReference type="EMBL" id="JACHON010000001">
    <property type="protein sequence ID" value="MBB6511610.1"/>
    <property type="molecule type" value="Genomic_DNA"/>
</dbReference>
<evidence type="ECO:0000313" key="6">
    <source>
        <dbReference type="Proteomes" id="UP000572212"/>
    </source>
</evidence>
<sequence>MSAEYKLIATAAMGLEAVVAKEVKSLGYEDVTVENGKVIFSSDALGIARTNLWLRTADRVKLIVGEFTALTYDELFEGTKALPWEQFVPENGAIPVNGKSHKSKLFSVSDCQAIVKKAIVERLKQKHGIANRLSESGEQYKVEVALLKDKVTLTMDTSGAGLHKRGYRTGQGEAPLKETLAAALVQLTNWRGDLPLYDLFCGSGTIPIEAALIGQNIAPGFNRSFAAEEWGFMKQENWDKAFEEAEDLANYDQKLEIIGTDIDHRMIEISKNNAMEAGLADLIEWKQMQATDFHTKAVNGYIISNPPYGERIGDKKETEDMYRALGKVLKQYPSWSVYMITANENFESLFGRQASKKRKLFNGFIKTDYYQYFGKWVK</sequence>
<dbReference type="GO" id="GO:0003723">
    <property type="term" value="F:RNA binding"/>
    <property type="evidence" value="ECO:0007669"/>
    <property type="project" value="UniProtKB-UniRule"/>
</dbReference>
<dbReference type="Pfam" id="PF02926">
    <property type="entry name" value="THUMP"/>
    <property type="match status" value="1"/>
</dbReference>
<comment type="caution">
    <text evidence="5">The sequence shown here is derived from an EMBL/GenBank/DDBJ whole genome shotgun (WGS) entry which is preliminary data.</text>
</comment>
<reference evidence="5 6" key="1">
    <citation type="submission" date="2020-08" db="EMBL/GenBank/DDBJ databases">
        <title>Genomic Encyclopedia of Type Strains, Phase IV (KMG-IV): sequencing the most valuable type-strain genomes for metagenomic binning, comparative biology and taxonomic classification.</title>
        <authorList>
            <person name="Goeker M."/>
        </authorList>
    </citation>
    <scope>NUCLEOTIDE SEQUENCE [LARGE SCALE GENOMIC DNA]</scope>
    <source>
        <strain evidence="5 6">DSM 11805</strain>
    </source>
</reference>
<dbReference type="InterPro" id="IPR000241">
    <property type="entry name" value="RlmKL-like_Mtase"/>
</dbReference>